<reference evidence="5" key="1">
    <citation type="submission" date="2016-06" db="UniProtKB">
        <authorList>
            <consortium name="WormBaseParasite"/>
        </authorList>
    </citation>
    <scope>IDENTIFICATION</scope>
</reference>
<evidence type="ECO:0000256" key="1">
    <source>
        <dbReference type="ARBA" id="ARBA00022468"/>
    </source>
</evidence>
<dbReference type="InterPro" id="IPR008936">
    <property type="entry name" value="Rho_GTPase_activation_prot"/>
</dbReference>
<keyword evidence="4" id="KW-1185">Reference proteome</keyword>
<dbReference type="PROSITE" id="PS50238">
    <property type="entry name" value="RHOGAP"/>
    <property type="match status" value="1"/>
</dbReference>
<dbReference type="Gene3D" id="1.10.555.10">
    <property type="entry name" value="Rho GTPase activation protein"/>
    <property type="match status" value="1"/>
</dbReference>
<dbReference type="WBParaSite" id="TCNE_0001453101-mRNA-1">
    <property type="protein sequence ID" value="TCNE_0001453101-mRNA-1"/>
    <property type="gene ID" value="TCNE_0001453101"/>
</dbReference>
<dbReference type="Proteomes" id="UP000050794">
    <property type="component" value="Unassembled WGS sequence"/>
</dbReference>
<evidence type="ECO:0000313" key="5">
    <source>
        <dbReference type="WBParaSite" id="TCNE_0001453101-mRNA-1"/>
    </source>
</evidence>
<sequence length="109" mass="12658">MHRLKKGHESFRGRRRFMEAREIQQGNKMDARNLATIFAPSILRADHAKLHTTLTDNDAQVSVVETMIEHVDSIFMISKDTQSRILKKLRETDPDGLDRILNQISRCEQ</sequence>
<dbReference type="GO" id="GO:0007165">
    <property type="term" value="P:signal transduction"/>
    <property type="evidence" value="ECO:0007669"/>
    <property type="project" value="InterPro"/>
</dbReference>
<dbReference type="SUPFAM" id="SSF48350">
    <property type="entry name" value="GTPase activation domain, GAP"/>
    <property type="match status" value="1"/>
</dbReference>
<keyword evidence="1" id="KW-0343">GTPase activation</keyword>
<dbReference type="PANTHER" id="PTHR12635">
    <property type="entry name" value="RHO-GTPASE-ACTIVATING PROTEIN 6 FAMILY MEMBER"/>
    <property type="match status" value="1"/>
</dbReference>
<name>A0A183V1B1_TOXCA</name>
<feature type="domain" description="Rho-GAP" evidence="2">
    <location>
        <begin position="1"/>
        <end position="75"/>
    </location>
</feature>
<protein>
    <submittedName>
        <fullName evidence="5">Rho-GAP domain-containing protein</fullName>
    </submittedName>
</protein>
<dbReference type="AlphaFoldDB" id="A0A183V1B1"/>
<dbReference type="EMBL" id="UYWY01022303">
    <property type="protein sequence ID" value="VDM45852.1"/>
    <property type="molecule type" value="Genomic_DNA"/>
</dbReference>
<organism evidence="4 5">
    <name type="scientific">Toxocara canis</name>
    <name type="common">Canine roundworm</name>
    <dbReference type="NCBI Taxonomy" id="6265"/>
    <lineage>
        <taxon>Eukaryota</taxon>
        <taxon>Metazoa</taxon>
        <taxon>Ecdysozoa</taxon>
        <taxon>Nematoda</taxon>
        <taxon>Chromadorea</taxon>
        <taxon>Rhabditida</taxon>
        <taxon>Spirurina</taxon>
        <taxon>Ascaridomorpha</taxon>
        <taxon>Ascaridoidea</taxon>
        <taxon>Toxocaridae</taxon>
        <taxon>Toxocara</taxon>
    </lineage>
</organism>
<evidence type="ECO:0000313" key="4">
    <source>
        <dbReference type="Proteomes" id="UP000050794"/>
    </source>
</evidence>
<proteinExistence type="predicted"/>
<dbReference type="InterPro" id="IPR037863">
    <property type="entry name" value="RHOGAP6/36"/>
</dbReference>
<dbReference type="PANTHER" id="PTHR12635:SF7">
    <property type="entry name" value="RHO GTPASE ACTIVATING PROTEIN 6-RELATED"/>
    <property type="match status" value="1"/>
</dbReference>
<reference evidence="3 4" key="2">
    <citation type="submission" date="2018-11" db="EMBL/GenBank/DDBJ databases">
        <authorList>
            <consortium name="Pathogen Informatics"/>
        </authorList>
    </citation>
    <scope>NUCLEOTIDE SEQUENCE [LARGE SCALE GENOMIC DNA]</scope>
</reference>
<dbReference type="GO" id="GO:0005096">
    <property type="term" value="F:GTPase activator activity"/>
    <property type="evidence" value="ECO:0007669"/>
    <property type="project" value="UniProtKB-KW"/>
</dbReference>
<accession>A0A183V1B1</accession>
<dbReference type="InterPro" id="IPR000198">
    <property type="entry name" value="RhoGAP_dom"/>
</dbReference>
<evidence type="ECO:0000259" key="2">
    <source>
        <dbReference type="PROSITE" id="PS50238"/>
    </source>
</evidence>
<gene>
    <name evidence="3" type="ORF">TCNE_LOCUS14531</name>
</gene>
<evidence type="ECO:0000313" key="3">
    <source>
        <dbReference type="EMBL" id="VDM45852.1"/>
    </source>
</evidence>